<gene>
    <name evidence="1" type="ORF">DX130_00110</name>
</gene>
<reference evidence="1 2" key="1">
    <citation type="submission" date="2018-08" db="EMBL/GenBank/DDBJ databases">
        <title>Paenibacillus sp. M4BSY-1, whole genome shotgun sequence.</title>
        <authorList>
            <person name="Tuo L."/>
        </authorList>
    </citation>
    <scope>NUCLEOTIDE SEQUENCE [LARGE SCALE GENOMIC DNA]</scope>
    <source>
        <strain evidence="1 2">M4BSY-1</strain>
    </source>
</reference>
<dbReference type="OrthoDB" id="9970833at2"/>
<dbReference type="Proteomes" id="UP000261905">
    <property type="component" value="Unassembled WGS sequence"/>
</dbReference>
<organism evidence="1 2">
    <name type="scientific">Paenibacillus paeoniae</name>
    <dbReference type="NCBI Taxonomy" id="2292705"/>
    <lineage>
        <taxon>Bacteria</taxon>
        <taxon>Bacillati</taxon>
        <taxon>Bacillota</taxon>
        <taxon>Bacilli</taxon>
        <taxon>Bacillales</taxon>
        <taxon>Paenibacillaceae</taxon>
        <taxon>Paenibacillus</taxon>
    </lineage>
</organism>
<protein>
    <submittedName>
        <fullName evidence="1">Uncharacterized protein</fullName>
    </submittedName>
</protein>
<proteinExistence type="predicted"/>
<dbReference type="RefSeq" id="WP_116041880.1">
    <property type="nucleotide sequence ID" value="NZ_QUBQ01000001.1"/>
</dbReference>
<evidence type="ECO:0000313" key="2">
    <source>
        <dbReference type="Proteomes" id="UP000261905"/>
    </source>
</evidence>
<name>A0A371PH51_9BACL</name>
<evidence type="ECO:0000313" key="1">
    <source>
        <dbReference type="EMBL" id="REK75538.1"/>
    </source>
</evidence>
<comment type="caution">
    <text evidence="1">The sequence shown here is derived from an EMBL/GenBank/DDBJ whole genome shotgun (WGS) entry which is preliminary data.</text>
</comment>
<keyword evidence="2" id="KW-1185">Reference proteome</keyword>
<dbReference type="EMBL" id="QUBQ01000001">
    <property type="protein sequence ID" value="REK75538.1"/>
    <property type="molecule type" value="Genomic_DNA"/>
</dbReference>
<sequence>MDLYTISVAVVRSLKGDVKAGYEFVMIFLADTVLPGQQHIIATGPPAEGSSFYRFSSKNILEQFSEIMSMLRHQ</sequence>
<accession>A0A371PH51</accession>
<dbReference type="AlphaFoldDB" id="A0A371PH51"/>